<evidence type="ECO:0000256" key="5">
    <source>
        <dbReference type="ARBA" id="ARBA00023002"/>
    </source>
</evidence>
<dbReference type="GO" id="GO:0005737">
    <property type="term" value="C:cytoplasm"/>
    <property type="evidence" value="ECO:0007669"/>
    <property type="project" value="UniProtKB-SubCell"/>
</dbReference>
<dbReference type="GO" id="GO:0004350">
    <property type="term" value="F:glutamate-5-semialdehyde dehydrogenase activity"/>
    <property type="evidence" value="ECO:0007669"/>
    <property type="project" value="UniProtKB-UniRule"/>
</dbReference>
<dbReference type="Gene3D" id="3.40.309.10">
    <property type="entry name" value="Aldehyde Dehydrogenase, Chain A, domain 2"/>
    <property type="match status" value="1"/>
</dbReference>
<evidence type="ECO:0000256" key="7">
    <source>
        <dbReference type="HAMAP-Rule" id="MF_00412"/>
    </source>
</evidence>
<comment type="similarity">
    <text evidence="7">Belongs to the gamma-glutamyl phosphate reductase family.</text>
</comment>
<dbReference type="InterPro" id="IPR000965">
    <property type="entry name" value="GPR_dom"/>
</dbReference>
<comment type="catalytic activity">
    <reaction evidence="6 7">
        <text>L-glutamate 5-semialdehyde + phosphate + NADP(+) = L-glutamyl 5-phosphate + NADPH + H(+)</text>
        <dbReference type="Rhea" id="RHEA:19541"/>
        <dbReference type="ChEBI" id="CHEBI:15378"/>
        <dbReference type="ChEBI" id="CHEBI:43474"/>
        <dbReference type="ChEBI" id="CHEBI:57783"/>
        <dbReference type="ChEBI" id="CHEBI:58066"/>
        <dbReference type="ChEBI" id="CHEBI:58274"/>
        <dbReference type="ChEBI" id="CHEBI:58349"/>
        <dbReference type="EC" id="1.2.1.41"/>
    </reaction>
</comment>
<comment type="caution">
    <text evidence="8">The sequence shown here is derived from an EMBL/GenBank/DDBJ whole genome shotgun (WGS) entry which is preliminary data.</text>
</comment>
<name>A0A928VI36_9CYAN</name>
<keyword evidence="7" id="KW-0963">Cytoplasm</keyword>
<keyword evidence="3 7" id="KW-0641">Proline biosynthesis</keyword>
<dbReference type="GO" id="GO:0050661">
    <property type="term" value="F:NADP binding"/>
    <property type="evidence" value="ECO:0007669"/>
    <property type="project" value="InterPro"/>
</dbReference>
<dbReference type="CDD" id="cd07079">
    <property type="entry name" value="ALDH_F18-19_ProA-GPR"/>
    <property type="match status" value="1"/>
</dbReference>
<evidence type="ECO:0000313" key="8">
    <source>
        <dbReference type="EMBL" id="MBE9028178.1"/>
    </source>
</evidence>
<dbReference type="SUPFAM" id="SSF53720">
    <property type="entry name" value="ALDH-like"/>
    <property type="match status" value="1"/>
</dbReference>
<proteinExistence type="inferred from homology"/>
<keyword evidence="5 7" id="KW-0560">Oxidoreductase</keyword>
<evidence type="ECO:0000256" key="1">
    <source>
        <dbReference type="ARBA" id="ARBA00004985"/>
    </source>
</evidence>
<dbReference type="PIRSF" id="PIRSF000151">
    <property type="entry name" value="GPR"/>
    <property type="match status" value="1"/>
</dbReference>
<keyword evidence="2 7" id="KW-0028">Amino-acid biosynthesis</keyword>
<organism evidence="8 9">
    <name type="scientific">Romeriopsis navalis LEGE 11480</name>
    <dbReference type="NCBI Taxonomy" id="2777977"/>
    <lineage>
        <taxon>Bacteria</taxon>
        <taxon>Bacillati</taxon>
        <taxon>Cyanobacteriota</taxon>
        <taxon>Cyanophyceae</taxon>
        <taxon>Leptolyngbyales</taxon>
        <taxon>Leptolyngbyaceae</taxon>
        <taxon>Romeriopsis</taxon>
        <taxon>Romeriopsis navalis</taxon>
    </lineage>
</organism>
<evidence type="ECO:0000256" key="6">
    <source>
        <dbReference type="ARBA" id="ARBA00049024"/>
    </source>
</evidence>
<protein>
    <recommendedName>
        <fullName evidence="7">Gamma-glutamyl phosphate reductase</fullName>
        <shortName evidence="7">GPR</shortName>
        <ecNumber evidence="7">1.2.1.41</ecNumber>
    </recommendedName>
    <alternativeName>
        <fullName evidence="7">Glutamate-5-semialdehyde dehydrogenase</fullName>
    </alternativeName>
    <alternativeName>
        <fullName evidence="7">Glutamyl-gamma-semialdehyde dehydrogenase</fullName>
        <shortName evidence="7">GSA dehydrogenase</shortName>
    </alternativeName>
</protein>
<keyword evidence="9" id="KW-1185">Reference proteome</keyword>
<dbReference type="InterPro" id="IPR016163">
    <property type="entry name" value="Ald_DH_C"/>
</dbReference>
<dbReference type="InterPro" id="IPR016161">
    <property type="entry name" value="Ald_DH/histidinol_DH"/>
</dbReference>
<evidence type="ECO:0000256" key="4">
    <source>
        <dbReference type="ARBA" id="ARBA00022857"/>
    </source>
</evidence>
<accession>A0A928VI36</accession>
<keyword evidence="4 7" id="KW-0521">NADP</keyword>
<comment type="function">
    <text evidence="7">Catalyzes the NADPH-dependent reduction of L-glutamate 5-phosphate into L-glutamate 5-semialdehyde and phosphate. The product spontaneously undergoes cyclization to form 1-pyrroline-5-carboxylate.</text>
</comment>
<dbReference type="GO" id="GO:0055129">
    <property type="term" value="P:L-proline biosynthetic process"/>
    <property type="evidence" value="ECO:0007669"/>
    <property type="project" value="UniProtKB-UniRule"/>
</dbReference>
<dbReference type="EMBL" id="JADEXQ010000001">
    <property type="protein sequence ID" value="MBE9028178.1"/>
    <property type="molecule type" value="Genomic_DNA"/>
</dbReference>
<dbReference type="InterPro" id="IPR012134">
    <property type="entry name" value="Glu-5-SA_DH"/>
</dbReference>
<evidence type="ECO:0000313" key="9">
    <source>
        <dbReference type="Proteomes" id="UP000625316"/>
    </source>
</evidence>
<dbReference type="PANTHER" id="PTHR11063">
    <property type="entry name" value="GLUTAMATE SEMIALDEHYDE DEHYDROGENASE"/>
    <property type="match status" value="1"/>
</dbReference>
<evidence type="ECO:0000256" key="3">
    <source>
        <dbReference type="ARBA" id="ARBA00022650"/>
    </source>
</evidence>
<reference evidence="8" key="1">
    <citation type="submission" date="2020-10" db="EMBL/GenBank/DDBJ databases">
        <authorList>
            <person name="Castelo-Branco R."/>
            <person name="Eusebio N."/>
            <person name="Adriana R."/>
            <person name="Vieira A."/>
            <person name="Brugerolle De Fraissinette N."/>
            <person name="Rezende De Castro R."/>
            <person name="Schneider M.P."/>
            <person name="Vasconcelos V."/>
            <person name="Leao P.N."/>
        </authorList>
    </citation>
    <scope>NUCLEOTIDE SEQUENCE</scope>
    <source>
        <strain evidence="8">LEGE 11480</strain>
    </source>
</reference>
<dbReference type="NCBIfam" id="NF001221">
    <property type="entry name" value="PRK00197.1"/>
    <property type="match status" value="1"/>
</dbReference>
<dbReference type="EC" id="1.2.1.41" evidence="7"/>
<dbReference type="InterPro" id="IPR016162">
    <property type="entry name" value="Ald_DH_N"/>
</dbReference>
<dbReference type="AlphaFoldDB" id="A0A928VI36"/>
<sequence length="417" mass="46331">MESLPVSANSAIQQATEAANVLRTASSEQRTAAIQAMAEQLLKQQDAILEANTLDLETSREMAISNRLLEWLKLTPERLQKVIDDLLTLSRLPDPIGRVVATSQPSVHGQTFTELLPLGVIAFVHESLPDLAAIAAGLCMRSGNSLLLRGSQEARQTNLAIFQVLQSAIIETDLPADSLIDLAAQEDYSLRDFFCTEHQPNLVIPYGRPSWVQQTVRQCNAPILQTAIGNCYLYWSASGSLEKVRNAILDSHRTQPDAVNGIEKVLVHPQLKQSSLGMLWNSLRENGFEIRGDEHFVNEFPDLTLVEPSEWRQSYLQKTVAFKLVDRLEDAAAWMNQYSSGHANCIVTDSYTKSQKFAQQVNSTFIYINESPRFHRLDPGEKQVFLGISKQKGSHRGAIGVESLMTTKQIILGNCST</sequence>
<gene>
    <name evidence="7" type="primary">proA</name>
    <name evidence="8" type="ORF">IQ266_00220</name>
</gene>
<dbReference type="PANTHER" id="PTHR11063:SF8">
    <property type="entry name" value="DELTA-1-PYRROLINE-5-CARBOXYLATE SYNTHASE"/>
    <property type="match status" value="1"/>
</dbReference>
<dbReference type="Gene3D" id="3.40.605.10">
    <property type="entry name" value="Aldehyde Dehydrogenase, Chain A, domain 1"/>
    <property type="match status" value="1"/>
</dbReference>
<dbReference type="HAMAP" id="MF_00412">
    <property type="entry name" value="ProA"/>
    <property type="match status" value="1"/>
</dbReference>
<comment type="subcellular location">
    <subcellularLocation>
        <location evidence="7">Cytoplasm</location>
    </subcellularLocation>
</comment>
<comment type="pathway">
    <text evidence="1 7">Amino-acid biosynthesis; L-proline biosynthesis; L-glutamate 5-semialdehyde from L-glutamate: step 2/2.</text>
</comment>
<dbReference type="Proteomes" id="UP000625316">
    <property type="component" value="Unassembled WGS sequence"/>
</dbReference>
<evidence type="ECO:0000256" key="2">
    <source>
        <dbReference type="ARBA" id="ARBA00022605"/>
    </source>
</evidence>